<evidence type="ECO:0000313" key="4">
    <source>
        <dbReference type="EMBL" id="KAG0248586.1"/>
    </source>
</evidence>
<dbReference type="InterPro" id="IPR012677">
    <property type="entry name" value="Nucleotide-bd_a/b_plait_sf"/>
</dbReference>
<dbReference type="EMBL" id="JAAAIL010004019">
    <property type="protein sequence ID" value="KAG0248586.1"/>
    <property type="molecule type" value="Genomic_DNA"/>
</dbReference>
<dbReference type="Pfam" id="PF00076">
    <property type="entry name" value="RRM_1"/>
    <property type="match status" value="1"/>
</dbReference>
<dbReference type="AlphaFoldDB" id="A0AAD4H0G5"/>
<proteinExistence type="predicted"/>
<keyword evidence="5" id="KW-1185">Reference proteome</keyword>
<evidence type="ECO:0000256" key="1">
    <source>
        <dbReference type="PROSITE-ProRule" id="PRU00176"/>
    </source>
</evidence>
<evidence type="ECO:0000256" key="2">
    <source>
        <dbReference type="SAM" id="MobiDB-lite"/>
    </source>
</evidence>
<feature type="compositionally biased region" description="Low complexity" evidence="2">
    <location>
        <begin position="162"/>
        <end position="175"/>
    </location>
</feature>
<protein>
    <recommendedName>
        <fullName evidence="3">RRM domain-containing protein</fullName>
    </recommendedName>
</protein>
<evidence type="ECO:0000313" key="5">
    <source>
        <dbReference type="Proteomes" id="UP001194580"/>
    </source>
</evidence>
<dbReference type="Gene3D" id="3.30.70.330">
    <property type="match status" value="1"/>
</dbReference>
<reference evidence="4" key="1">
    <citation type="journal article" date="2020" name="Fungal Divers.">
        <title>Resolving the Mortierellaceae phylogeny through synthesis of multi-gene phylogenetics and phylogenomics.</title>
        <authorList>
            <person name="Vandepol N."/>
            <person name="Liber J."/>
            <person name="Desiro A."/>
            <person name="Na H."/>
            <person name="Kennedy M."/>
            <person name="Barry K."/>
            <person name="Grigoriev I.V."/>
            <person name="Miller A.N."/>
            <person name="O'Donnell K."/>
            <person name="Stajich J.E."/>
            <person name="Bonito G."/>
        </authorList>
    </citation>
    <scope>NUCLEOTIDE SEQUENCE</scope>
    <source>
        <strain evidence="4">NRRL 28262</strain>
    </source>
</reference>
<dbReference type="PROSITE" id="PS50102">
    <property type="entry name" value="RRM"/>
    <property type="match status" value="1"/>
</dbReference>
<dbReference type="SUPFAM" id="SSF54928">
    <property type="entry name" value="RNA-binding domain, RBD"/>
    <property type="match status" value="1"/>
</dbReference>
<feature type="non-terminal residue" evidence="4">
    <location>
        <position position="291"/>
    </location>
</feature>
<dbReference type="InterPro" id="IPR035979">
    <property type="entry name" value="RBD_domain_sf"/>
</dbReference>
<feature type="domain" description="RRM" evidence="3">
    <location>
        <begin position="50"/>
        <end position="134"/>
    </location>
</feature>
<feature type="compositionally biased region" description="Polar residues" evidence="2">
    <location>
        <begin position="176"/>
        <end position="191"/>
    </location>
</feature>
<dbReference type="InterPro" id="IPR000504">
    <property type="entry name" value="RRM_dom"/>
</dbReference>
<dbReference type="CDD" id="cd00590">
    <property type="entry name" value="RRM_SF"/>
    <property type="match status" value="1"/>
</dbReference>
<dbReference type="GO" id="GO:0003723">
    <property type="term" value="F:RNA binding"/>
    <property type="evidence" value="ECO:0007669"/>
    <property type="project" value="UniProtKB-UniRule"/>
</dbReference>
<sequence>MTMKEALVIFASAASVTKLKDERATCMVVQDDVGTITRLGTEVITYDPSLTVKLSNLPYGTTPAELKDIFDHEIKTPNAISPYHTITMPLGLKTKRRQPEAYVKFANDAQKQYALKTRITLDGRTTTWIDTNEHGHFQRDCEGFQQMLHRKAITRANAAIIRGTTSPSRSPTRSPLTQVPNPTPTQSTPIKQSAPKRPVNHPSQGRSYAAMVKSPQNNKGNAASNPITVPSATPSIQPASISSVIRTQASSLASSAPTDWTTYFQTQLAKLDQQHKNDYGKVRADMFQLNQ</sequence>
<accession>A0AAD4H0G5</accession>
<comment type="caution">
    <text evidence="4">The sequence shown here is derived from an EMBL/GenBank/DDBJ whole genome shotgun (WGS) entry which is preliminary data.</text>
</comment>
<feature type="region of interest" description="Disordered" evidence="2">
    <location>
        <begin position="162"/>
        <end position="205"/>
    </location>
</feature>
<organism evidence="4 5">
    <name type="scientific">Linnemannia exigua</name>
    <dbReference type="NCBI Taxonomy" id="604196"/>
    <lineage>
        <taxon>Eukaryota</taxon>
        <taxon>Fungi</taxon>
        <taxon>Fungi incertae sedis</taxon>
        <taxon>Mucoromycota</taxon>
        <taxon>Mortierellomycotina</taxon>
        <taxon>Mortierellomycetes</taxon>
        <taxon>Mortierellales</taxon>
        <taxon>Mortierellaceae</taxon>
        <taxon>Linnemannia</taxon>
    </lineage>
</organism>
<name>A0AAD4H0G5_9FUNG</name>
<evidence type="ECO:0000259" key="3">
    <source>
        <dbReference type="PROSITE" id="PS50102"/>
    </source>
</evidence>
<dbReference type="Proteomes" id="UP001194580">
    <property type="component" value="Unassembled WGS sequence"/>
</dbReference>
<keyword evidence="1" id="KW-0694">RNA-binding</keyword>
<gene>
    <name evidence="4" type="ORF">BGZ95_007990</name>
</gene>